<name>A0AAU2V071_9ACTN</name>
<gene>
    <name evidence="1" type="ORF">OG549_07935</name>
</gene>
<sequence>MPTFEELLNVKLSPLQSAADDWAAMAVLLKKVATEAQSMRSLAQGTEWKGENASVTKPFVVRVSDEFTDAVTEAESIANLLSSAHGQIKAARDDLKTLYENPPADITILAGGTLTRSVQPRRMSHGDPVEVVTQDDLDALQRRIDAILGRAAEADSTCSWGLGQLTKDKHKFGSRYYESLKDAKTDAQQAQQSKTDSVDYTPPAKWGSGTIKPIAEFLSYRSWMKGGESAVKAAGDAYNRDGTAFKEDANGAVQGAIGGTPAAAAGKASGDLAKGSILSDVRGSHHRPTFVNSVGRFGEKVFGWPVSLVATGIDFYYTPPGTNKAPGDTHVEAPGEPGKVTYQ</sequence>
<reference evidence="1" key="1">
    <citation type="submission" date="2022-10" db="EMBL/GenBank/DDBJ databases">
        <title>The complete genomes of actinobacterial strains from the NBC collection.</title>
        <authorList>
            <person name="Joergensen T.S."/>
            <person name="Alvarez Arevalo M."/>
            <person name="Sterndorff E.B."/>
            <person name="Faurdal D."/>
            <person name="Vuksanovic O."/>
            <person name="Mourched A.-S."/>
            <person name="Charusanti P."/>
            <person name="Shaw S."/>
            <person name="Blin K."/>
            <person name="Weber T."/>
        </authorList>
    </citation>
    <scope>NUCLEOTIDE SEQUENCE</scope>
    <source>
        <strain evidence="1">NBC_00003</strain>
    </source>
</reference>
<dbReference type="EMBL" id="CP108318">
    <property type="protein sequence ID" value="WTW60578.1"/>
    <property type="molecule type" value="Genomic_DNA"/>
</dbReference>
<organism evidence="1">
    <name type="scientific">Streptomyces sp. NBC_00003</name>
    <dbReference type="NCBI Taxonomy" id="2903608"/>
    <lineage>
        <taxon>Bacteria</taxon>
        <taxon>Bacillati</taxon>
        <taxon>Actinomycetota</taxon>
        <taxon>Actinomycetes</taxon>
        <taxon>Kitasatosporales</taxon>
        <taxon>Streptomycetaceae</taxon>
        <taxon>Streptomyces</taxon>
    </lineage>
</organism>
<evidence type="ECO:0000313" key="1">
    <source>
        <dbReference type="EMBL" id="WTW60578.1"/>
    </source>
</evidence>
<proteinExistence type="predicted"/>
<dbReference type="AlphaFoldDB" id="A0AAU2V071"/>
<accession>A0AAU2V071</accession>
<protein>
    <submittedName>
        <fullName evidence="1">Uncharacterized protein</fullName>
    </submittedName>
</protein>